<sequence>MKIYARRAWLASLAEPLGIIFLRKLGVNPERVGLRMPQKAAYWLIQWSQVIHIAEGLTL</sequence>
<proteinExistence type="predicted"/>
<evidence type="ECO:0000313" key="2">
    <source>
        <dbReference type="Proteomes" id="UP000287243"/>
    </source>
</evidence>
<name>A0A410P2E0_VELA1</name>
<dbReference type="Proteomes" id="UP000287243">
    <property type="component" value="Chromosome"/>
</dbReference>
<dbReference type="EMBL" id="CP019384">
    <property type="protein sequence ID" value="QAT16280.1"/>
    <property type="molecule type" value="Genomic_DNA"/>
</dbReference>
<gene>
    <name evidence="1" type="ORF">BU251_00255</name>
</gene>
<dbReference type="KEGG" id="vai:BU251_00255"/>
<dbReference type="AlphaFoldDB" id="A0A410P2E0"/>
<reference evidence="1 2" key="1">
    <citation type="submission" date="2017-01" db="EMBL/GenBank/DDBJ databases">
        <title>First insights into the biology of 'candidatus Vampirococcus archaeovorus'.</title>
        <authorList>
            <person name="Kizina J."/>
            <person name="Jordan S."/>
            <person name="Stueber K."/>
            <person name="Reinhardt R."/>
            <person name="Harder J."/>
        </authorList>
    </citation>
    <scope>NUCLEOTIDE SEQUENCE [LARGE SCALE GENOMIC DNA]</scope>
    <source>
        <strain evidence="1 2">LiM</strain>
    </source>
</reference>
<keyword evidence="2" id="KW-1185">Reference proteome</keyword>
<accession>A0A410P2E0</accession>
<evidence type="ECO:0000313" key="1">
    <source>
        <dbReference type="EMBL" id="QAT16280.1"/>
    </source>
</evidence>
<protein>
    <submittedName>
        <fullName evidence="1">Uncharacterized protein</fullName>
    </submittedName>
</protein>
<organism evidence="1 2">
    <name type="scientific">Velamenicoccus archaeovorus</name>
    <dbReference type="NCBI Taxonomy" id="1930593"/>
    <lineage>
        <taxon>Bacteria</taxon>
        <taxon>Pseudomonadati</taxon>
        <taxon>Candidatus Omnitrophota</taxon>
        <taxon>Candidatus Velamenicoccus</taxon>
    </lineage>
</organism>